<evidence type="ECO:0000313" key="3">
    <source>
        <dbReference type="Proteomes" id="UP000287651"/>
    </source>
</evidence>
<accession>A0A426XJQ4</accession>
<feature type="region of interest" description="Disordered" evidence="1">
    <location>
        <begin position="1"/>
        <end position="45"/>
    </location>
</feature>
<organism evidence="2 3">
    <name type="scientific">Ensete ventricosum</name>
    <name type="common">Abyssinian banana</name>
    <name type="synonym">Musa ensete</name>
    <dbReference type="NCBI Taxonomy" id="4639"/>
    <lineage>
        <taxon>Eukaryota</taxon>
        <taxon>Viridiplantae</taxon>
        <taxon>Streptophyta</taxon>
        <taxon>Embryophyta</taxon>
        <taxon>Tracheophyta</taxon>
        <taxon>Spermatophyta</taxon>
        <taxon>Magnoliopsida</taxon>
        <taxon>Liliopsida</taxon>
        <taxon>Zingiberales</taxon>
        <taxon>Musaceae</taxon>
        <taxon>Ensete</taxon>
    </lineage>
</organism>
<gene>
    <name evidence="2" type="ORF">B296_00050454</name>
</gene>
<protein>
    <submittedName>
        <fullName evidence="2">Uncharacterized protein</fullName>
    </submittedName>
</protein>
<name>A0A426XJQ4_ENSVE</name>
<dbReference type="Proteomes" id="UP000287651">
    <property type="component" value="Unassembled WGS sequence"/>
</dbReference>
<feature type="region of interest" description="Disordered" evidence="1">
    <location>
        <begin position="57"/>
        <end position="88"/>
    </location>
</feature>
<dbReference type="EMBL" id="AMZH03019976">
    <property type="protein sequence ID" value="RRT39694.1"/>
    <property type="molecule type" value="Genomic_DNA"/>
</dbReference>
<sequence length="88" mass="9414">MEEEWDPRWGNHRAPTTAQLRKAPPPLVAQSSTCNATTSSPCVSSIPSDLRRVASDGRWASSVTPRDSDASAAGVAGERTWARDTCMG</sequence>
<evidence type="ECO:0000313" key="2">
    <source>
        <dbReference type="EMBL" id="RRT39694.1"/>
    </source>
</evidence>
<feature type="compositionally biased region" description="Polar residues" evidence="1">
    <location>
        <begin position="29"/>
        <end position="45"/>
    </location>
</feature>
<proteinExistence type="predicted"/>
<evidence type="ECO:0000256" key="1">
    <source>
        <dbReference type="SAM" id="MobiDB-lite"/>
    </source>
</evidence>
<dbReference type="AlphaFoldDB" id="A0A426XJQ4"/>
<comment type="caution">
    <text evidence="2">The sequence shown here is derived from an EMBL/GenBank/DDBJ whole genome shotgun (WGS) entry which is preliminary data.</text>
</comment>
<reference evidence="2 3" key="1">
    <citation type="journal article" date="2014" name="Agronomy (Basel)">
        <title>A Draft Genome Sequence for Ensete ventricosum, the Drought-Tolerant Tree Against Hunger.</title>
        <authorList>
            <person name="Harrison J."/>
            <person name="Moore K.A."/>
            <person name="Paszkiewicz K."/>
            <person name="Jones T."/>
            <person name="Grant M."/>
            <person name="Ambacheew D."/>
            <person name="Muzemil S."/>
            <person name="Studholme D.J."/>
        </authorList>
    </citation>
    <scope>NUCLEOTIDE SEQUENCE [LARGE SCALE GENOMIC DNA]</scope>
</reference>